<name>A0AA40BQV3_9PEZI</name>
<dbReference type="InterPro" id="IPR008922">
    <property type="entry name" value="Di-copper_centre_dom_sf"/>
</dbReference>
<dbReference type="GO" id="GO:0046872">
    <property type="term" value="F:metal ion binding"/>
    <property type="evidence" value="ECO:0007669"/>
    <property type="project" value="UniProtKB-KW"/>
</dbReference>
<dbReference type="InterPro" id="IPR002227">
    <property type="entry name" value="Tyrosinase_Cu-bd"/>
</dbReference>
<feature type="chain" id="PRO_5041324319" description="Tyrosinase copper-binding domain-containing protein" evidence="3">
    <location>
        <begin position="27"/>
        <end position="392"/>
    </location>
</feature>
<dbReference type="Gene3D" id="1.10.1280.10">
    <property type="entry name" value="Di-copper center containing domain from catechol oxidase"/>
    <property type="match status" value="1"/>
</dbReference>
<dbReference type="PANTHER" id="PTHR11474:SF125">
    <property type="entry name" value="N-ACETYL-6-HYDROXYTRYPTOPHAN OXIDASE IVOB-RELATED"/>
    <property type="match status" value="1"/>
</dbReference>
<dbReference type="GO" id="GO:0016491">
    <property type="term" value="F:oxidoreductase activity"/>
    <property type="evidence" value="ECO:0007669"/>
    <property type="project" value="UniProtKB-KW"/>
</dbReference>
<gene>
    <name evidence="5" type="ORF">B0T18DRAFT_441336</name>
</gene>
<evidence type="ECO:0000256" key="1">
    <source>
        <dbReference type="ARBA" id="ARBA00022723"/>
    </source>
</evidence>
<organism evidence="5 6">
    <name type="scientific">Schizothecium vesticola</name>
    <dbReference type="NCBI Taxonomy" id="314040"/>
    <lineage>
        <taxon>Eukaryota</taxon>
        <taxon>Fungi</taxon>
        <taxon>Dikarya</taxon>
        <taxon>Ascomycota</taxon>
        <taxon>Pezizomycotina</taxon>
        <taxon>Sordariomycetes</taxon>
        <taxon>Sordariomycetidae</taxon>
        <taxon>Sordariales</taxon>
        <taxon>Schizotheciaceae</taxon>
        <taxon>Schizothecium</taxon>
    </lineage>
</organism>
<sequence>MPSVWSTLVLPALFTLSGLVWLTANSQRNPYYVLDVVDEIELATRPKVEAYLAKKVAAGTNNNCTLANARVRREWADLTVTEREEYAPKDKFPDALTRYYDFVTYHMTHASELHDNYHLFPAHKHFLWAFEEALRNECGYKGTQPYMNYDGIAKDLVADGTGATSLHFNENSSCIGGTGLNDPNYKGVGAGNRVTIPAGGGGGCIVKGHPFSDFVVSLGPTTMASYRGIQKNPKPDGTGENKRCLRRDLNKAAALGATAAHAYRLMTESDTIDKFYNILLGTPPPKNDPYPWGIHTAGHYINAVDPGGDAATSPGDPVFHFHHAALDRLWWMWQMQDPDKRLNAVPMYGLVRVTDPNQMMVDLKWLTPVTSSLMESHEPLGGNKGHYCYVYI</sequence>
<keyword evidence="2" id="KW-0560">Oxidoreductase</keyword>
<feature type="signal peptide" evidence="3">
    <location>
        <begin position="1"/>
        <end position="26"/>
    </location>
</feature>
<dbReference type="Pfam" id="PF00264">
    <property type="entry name" value="Tyrosinase"/>
    <property type="match status" value="1"/>
</dbReference>
<feature type="domain" description="Tyrosinase copper-binding" evidence="4">
    <location>
        <begin position="97"/>
        <end position="335"/>
    </location>
</feature>
<evidence type="ECO:0000259" key="4">
    <source>
        <dbReference type="Pfam" id="PF00264"/>
    </source>
</evidence>
<keyword evidence="1" id="KW-0479">Metal-binding</keyword>
<evidence type="ECO:0000256" key="3">
    <source>
        <dbReference type="SAM" id="SignalP"/>
    </source>
</evidence>
<accession>A0AA40BQV3</accession>
<proteinExistence type="predicted"/>
<dbReference type="SUPFAM" id="SSF48056">
    <property type="entry name" value="Di-copper centre-containing domain"/>
    <property type="match status" value="1"/>
</dbReference>
<dbReference type="Proteomes" id="UP001172155">
    <property type="component" value="Unassembled WGS sequence"/>
</dbReference>
<dbReference type="EMBL" id="JAUKUD010000007">
    <property type="protein sequence ID" value="KAK0738706.1"/>
    <property type="molecule type" value="Genomic_DNA"/>
</dbReference>
<reference evidence="5" key="1">
    <citation type="submission" date="2023-06" db="EMBL/GenBank/DDBJ databases">
        <title>Genome-scale phylogeny and comparative genomics of the fungal order Sordariales.</title>
        <authorList>
            <consortium name="Lawrence Berkeley National Laboratory"/>
            <person name="Hensen N."/>
            <person name="Bonometti L."/>
            <person name="Westerberg I."/>
            <person name="Brannstrom I.O."/>
            <person name="Guillou S."/>
            <person name="Cros-Aarteil S."/>
            <person name="Calhoun S."/>
            <person name="Haridas S."/>
            <person name="Kuo A."/>
            <person name="Mondo S."/>
            <person name="Pangilinan J."/>
            <person name="Riley R."/>
            <person name="LaButti K."/>
            <person name="Andreopoulos B."/>
            <person name="Lipzen A."/>
            <person name="Chen C."/>
            <person name="Yanf M."/>
            <person name="Daum C."/>
            <person name="Ng V."/>
            <person name="Clum A."/>
            <person name="Steindorff A."/>
            <person name="Ohm R."/>
            <person name="Martin F."/>
            <person name="Silar P."/>
            <person name="Natvig D."/>
            <person name="Lalanne C."/>
            <person name="Gautier V."/>
            <person name="Ament-velasquez S.L."/>
            <person name="Kruys A."/>
            <person name="Hutchinson M.I."/>
            <person name="Powell A.J."/>
            <person name="Barry K."/>
            <person name="Miller A.N."/>
            <person name="Grigoriev I.V."/>
            <person name="Debuchy R."/>
            <person name="Gladieux P."/>
            <person name="Thoren M.H."/>
            <person name="Johannesson H."/>
        </authorList>
    </citation>
    <scope>NUCLEOTIDE SEQUENCE</scope>
    <source>
        <strain evidence="5">SMH3187-1</strain>
    </source>
</reference>
<keyword evidence="6" id="KW-1185">Reference proteome</keyword>
<dbReference type="PRINTS" id="PR00092">
    <property type="entry name" value="TYROSINASE"/>
</dbReference>
<dbReference type="AlphaFoldDB" id="A0AA40BQV3"/>
<comment type="caution">
    <text evidence="5">The sequence shown here is derived from an EMBL/GenBank/DDBJ whole genome shotgun (WGS) entry which is preliminary data.</text>
</comment>
<keyword evidence="3" id="KW-0732">Signal</keyword>
<evidence type="ECO:0000313" key="6">
    <source>
        <dbReference type="Proteomes" id="UP001172155"/>
    </source>
</evidence>
<dbReference type="PANTHER" id="PTHR11474">
    <property type="entry name" value="TYROSINASE FAMILY MEMBER"/>
    <property type="match status" value="1"/>
</dbReference>
<evidence type="ECO:0000256" key="2">
    <source>
        <dbReference type="ARBA" id="ARBA00023002"/>
    </source>
</evidence>
<protein>
    <recommendedName>
        <fullName evidence="4">Tyrosinase copper-binding domain-containing protein</fullName>
    </recommendedName>
</protein>
<dbReference type="InterPro" id="IPR050316">
    <property type="entry name" value="Tyrosinase/Hemocyanin"/>
</dbReference>
<evidence type="ECO:0000313" key="5">
    <source>
        <dbReference type="EMBL" id="KAK0738706.1"/>
    </source>
</evidence>